<dbReference type="Gramene" id="PNW76971">
    <property type="protein sequence ID" value="PNW76971"/>
    <property type="gene ID" value="CHLRE_11g483150v5"/>
</dbReference>
<name>A0A2K3D8V2_CHLRE</name>
<sequence length="369" mass="38540">MEALQRQLDEVEALHAVYPREGADGLVLTEEQEGVLLLAREVVEAAGAGAATGPAHSSHDLDALPLLSGTVRPPRLLLGGQPVALRFVLPRAYPLPAPGPGPGPVHRQEREGTATVTGREDEADQLLAHCAQLAVECSAPRHVHEALSGAVRAAAQREVAAGGGECLLLALEALREAVAEAESLATAGSCCGEPTSKWPAGSGSSSTTAADRSTSNEASTCGLLCVLVWLHHLKSLTKRKLIVQWARELSLAGAVKPGFPGVVVVEGLEPDVREFLARMRSLTWQAMQVRGEDLLPLSPAEAASLTCGRAASGAAGTPKMAGLGALKPQEPTRRLCGSFKELDESGMGQLGEMCREGGLQHIFLTALKL</sequence>
<dbReference type="EMBL" id="CM008972">
    <property type="protein sequence ID" value="PNW76971.1"/>
    <property type="molecule type" value="Genomic_DNA"/>
</dbReference>
<organism evidence="2 3">
    <name type="scientific">Chlamydomonas reinhardtii</name>
    <name type="common">Chlamydomonas smithii</name>
    <dbReference type="NCBI Taxonomy" id="3055"/>
    <lineage>
        <taxon>Eukaryota</taxon>
        <taxon>Viridiplantae</taxon>
        <taxon>Chlorophyta</taxon>
        <taxon>core chlorophytes</taxon>
        <taxon>Chlorophyceae</taxon>
        <taxon>CS clade</taxon>
        <taxon>Chlamydomonadales</taxon>
        <taxon>Chlamydomonadaceae</taxon>
        <taxon>Chlamydomonas</taxon>
    </lineage>
</organism>
<accession>A0A2K3D8V2</accession>
<dbReference type="OMA" id="YPREGAD"/>
<evidence type="ECO:0000259" key="1">
    <source>
        <dbReference type="Pfam" id="PF06544"/>
    </source>
</evidence>
<protein>
    <recommendedName>
        <fullName evidence="1">Small nuclear ribonucleoprotein Prp3 C-terminal domain-containing protein</fullName>
    </recommendedName>
</protein>
<evidence type="ECO:0000313" key="3">
    <source>
        <dbReference type="Proteomes" id="UP000006906"/>
    </source>
</evidence>
<proteinExistence type="predicted"/>
<dbReference type="Proteomes" id="UP000006906">
    <property type="component" value="Chromosome 11"/>
</dbReference>
<dbReference type="CDD" id="cd24163">
    <property type="entry name" value="RWDD2_C"/>
    <property type="match status" value="1"/>
</dbReference>
<dbReference type="PANTHER" id="PTHR15955:SF8">
    <property type="entry name" value="RWD DOMAIN-CONTAINING PROTEIN 2B-RELATED"/>
    <property type="match status" value="1"/>
</dbReference>
<dbReference type="InterPro" id="IPR010541">
    <property type="entry name" value="Prp3_C"/>
</dbReference>
<feature type="domain" description="Small nuclear ribonucleoprotein Prp3 C-terminal" evidence="1">
    <location>
        <begin position="227"/>
        <end position="288"/>
    </location>
</feature>
<dbReference type="InterPro" id="IPR059181">
    <property type="entry name" value="RWDD2A-B_C"/>
</dbReference>
<dbReference type="OrthoDB" id="432412at2759"/>
<gene>
    <name evidence="2" type="ORF">CHLRE_11g483150v5</name>
</gene>
<dbReference type="Pfam" id="PF06544">
    <property type="entry name" value="Prp3_C"/>
    <property type="match status" value="1"/>
</dbReference>
<dbReference type="InterPro" id="IPR017359">
    <property type="entry name" value="Phi-like"/>
</dbReference>
<reference evidence="2 3" key="1">
    <citation type="journal article" date="2007" name="Science">
        <title>The Chlamydomonas genome reveals the evolution of key animal and plant functions.</title>
        <authorList>
            <person name="Merchant S.S."/>
            <person name="Prochnik S.E."/>
            <person name="Vallon O."/>
            <person name="Harris E.H."/>
            <person name="Karpowicz S.J."/>
            <person name="Witman G.B."/>
            <person name="Terry A."/>
            <person name="Salamov A."/>
            <person name="Fritz-Laylin L.K."/>
            <person name="Marechal-Drouard L."/>
            <person name="Marshall W.F."/>
            <person name="Qu L.H."/>
            <person name="Nelson D.R."/>
            <person name="Sanderfoot A.A."/>
            <person name="Spalding M.H."/>
            <person name="Kapitonov V.V."/>
            <person name="Ren Q."/>
            <person name="Ferris P."/>
            <person name="Lindquist E."/>
            <person name="Shapiro H."/>
            <person name="Lucas S.M."/>
            <person name="Grimwood J."/>
            <person name="Schmutz J."/>
            <person name="Cardol P."/>
            <person name="Cerutti H."/>
            <person name="Chanfreau G."/>
            <person name="Chen C.L."/>
            <person name="Cognat V."/>
            <person name="Croft M.T."/>
            <person name="Dent R."/>
            <person name="Dutcher S."/>
            <person name="Fernandez E."/>
            <person name="Fukuzawa H."/>
            <person name="Gonzalez-Ballester D."/>
            <person name="Gonzalez-Halphen D."/>
            <person name="Hallmann A."/>
            <person name="Hanikenne M."/>
            <person name="Hippler M."/>
            <person name="Inwood W."/>
            <person name="Jabbari K."/>
            <person name="Kalanon M."/>
            <person name="Kuras R."/>
            <person name="Lefebvre P.A."/>
            <person name="Lemaire S.D."/>
            <person name="Lobanov A.V."/>
            <person name="Lohr M."/>
            <person name="Manuell A."/>
            <person name="Meier I."/>
            <person name="Mets L."/>
            <person name="Mittag M."/>
            <person name="Mittelmeier T."/>
            <person name="Moroney J.V."/>
            <person name="Moseley J."/>
            <person name="Napoli C."/>
            <person name="Nedelcu A.M."/>
            <person name="Niyogi K."/>
            <person name="Novoselov S.V."/>
            <person name="Paulsen I.T."/>
            <person name="Pazour G."/>
            <person name="Purton S."/>
            <person name="Ral J.P."/>
            <person name="Riano-Pachon D.M."/>
            <person name="Riekhof W."/>
            <person name="Rymarquis L."/>
            <person name="Schroda M."/>
            <person name="Stern D."/>
            <person name="Umen J."/>
            <person name="Willows R."/>
            <person name="Wilson N."/>
            <person name="Zimmer S.L."/>
            <person name="Allmer J."/>
            <person name="Balk J."/>
            <person name="Bisova K."/>
            <person name="Chen C.J."/>
            <person name="Elias M."/>
            <person name="Gendler K."/>
            <person name="Hauser C."/>
            <person name="Lamb M.R."/>
            <person name="Ledford H."/>
            <person name="Long J.C."/>
            <person name="Minagawa J."/>
            <person name="Page M.D."/>
            <person name="Pan J."/>
            <person name="Pootakham W."/>
            <person name="Roje S."/>
            <person name="Rose A."/>
            <person name="Stahlberg E."/>
            <person name="Terauchi A.M."/>
            <person name="Yang P."/>
            <person name="Ball S."/>
            <person name="Bowler C."/>
            <person name="Dieckmann C.L."/>
            <person name="Gladyshev V.N."/>
            <person name="Green P."/>
            <person name="Jorgensen R."/>
            <person name="Mayfield S."/>
            <person name="Mueller-Roeber B."/>
            <person name="Rajamani S."/>
            <person name="Sayre R.T."/>
            <person name="Brokstein P."/>
            <person name="Dubchak I."/>
            <person name="Goodstein D."/>
            <person name="Hornick L."/>
            <person name="Huang Y.W."/>
            <person name="Jhaveri J."/>
            <person name="Luo Y."/>
            <person name="Martinez D."/>
            <person name="Ngau W.C."/>
            <person name="Otillar B."/>
            <person name="Poliakov A."/>
            <person name="Porter A."/>
            <person name="Szajkowski L."/>
            <person name="Werner G."/>
            <person name="Zhou K."/>
            <person name="Grigoriev I.V."/>
            <person name="Rokhsar D.S."/>
            <person name="Grossman A.R."/>
        </authorList>
    </citation>
    <scope>NUCLEOTIDE SEQUENCE [LARGE SCALE GENOMIC DNA]</scope>
    <source>
        <strain evidence="3">CC-503</strain>
    </source>
</reference>
<keyword evidence="3" id="KW-1185">Reference proteome</keyword>
<dbReference type="InParanoid" id="A0A2K3D8V2"/>
<evidence type="ECO:0000313" key="2">
    <source>
        <dbReference type="EMBL" id="PNW76971.1"/>
    </source>
</evidence>
<dbReference type="PANTHER" id="PTHR15955">
    <property type="entry name" value="RWD DOMAIN CONTAINING PROTEIN 2"/>
    <property type="match status" value="1"/>
</dbReference>
<dbReference type="KEGG" id="cre:CHLRE_11g483150v5"/>
<dbReference type="GeneID" id="66055378"/>
<dbReference type="AlphaFoldDB" id="A0A2K3D8V2"/>
<dbReference type="ExpressionAtlas" id="A0A2K3D8V2">
    <property type="expression patterns" value="baseline"/>
</dbReference>
<dbReference type="RefSeq" id="XP_042919793.1">
    <property type="nucleotide sequence ID" value="XM_043067787.1"/>
</dbReference>